<evidence type="ECO:0000256" key="1">
    <source>
        <dbReference type="ARBA" id="ARBA00023015"/>
    </source>
</evidence>
<keyword evidence="1" id="KW-0805">Transcription regulation</keyword>
<dbReference type="InterPro" id="IPR036390">
    <property type="entry name" value="WH_DNA-bd_sf"/>
</dbReference>
<dbReference type="InterPro" id="IPR051081">
    <property type="entry name" value="HTH_MetalResp_TranReg"/>
</dbReference>
<dbReference type="InterPro" id="IPR036388">
    <property type="entry name" value="WH-like_DNA-bd_sf"/>
</dbReference>
<keyword evidence="2" id="KW-0238">DNA-binding</keyword>
<evidence type="ECO:0000313" key="7">
    <source>
        <dbReference type="Proteomes" id="UP000057820"/>
    </source>
</evidence>
<dbReference type="InterPro" id="IPR001845">
    <property type="entry name" value="HTH_ArsR_DNA-bd_dom"/>
</dbReference>
<accession>A0A0H5NKY4</accession>
<keyword evidence="3" id="KW-0804">Transcription</keyword>
<dbReference type="GO" id="GO:0003677">
    <property type="term" value="F:DNA binding"/>
    <property type="evidence" value="ECO:0007669"/>
    <property type="project" value="UniProtKB-KW"/>
</dbReference>
<proteinExistence type="predicted"/>
<dbReference type="PANTHER" id="PTHR33154:SF33">
    <property type="entry name" value="TRANSCRIPTIONAL REPRESSOR SDPR"/>
    <property type="match status" value="1"/>
</dbReference>
<dbReference type="Gene3D" id="1.10.10.10">
    <property type="entry name" value="Winged helix-like DNA-binding domain superfamily/Winged helix DNA-binding domain"/>
    <property type="match status" value="1"/>
</dbReference>
<dbReference type="SMART" id="SM00418">
    <property type="entry name" value="HTH_ARSR"/>
    <property type="match status" value="1"/>
</dbReference>
<organism evidence="6 7">
    <name type="scientific">Nocardia farcinica</name>
    <dbReference type="NCBI Taxonomy" id="37329"/>
    <lineage>
        <taxon>Bacteria</taxon>
        <taxon>Bacillati</taxon>
        <taxon>Actinomycetota</taxon>
        <taxon>Actinomycetes</taxon>
        <taxon>Mycobacteriales</taxon>
        <taxon>Nocardiaceae</taxon>
        <taxon>Nocardia</taxon>
    </lineage>
</organism>
<name>A0A0H5NKY4_NOCFR</name>
<dbReference type="NCBIfam" id="NF033788">
    <property type="entry name" value="HTH_metalloreg"/>
    <property type="match status" value="1"/>
</dbReference>
<dbReference type="GO" id="GO:0003700">
    <property type="term" value="F:DNA-binding transcription factor activity"/>
    <property type="evidence" value="ECO:0007669"/>
    <property type="project" value="InterPro"/>
</dbReference>
<reference evidence="7" key="1">
    <citation type="submission" date="2015-03" db="EMBL/GenBank/DDBJ databases">
        <authorList>
            <consortium name="Pathogen Informatics"/>
        </authorList>
    </citation>
    <scope>NUCLEOTIDE SEQUENCE [LARGE SCALE GENOMIC DNA]</scope>
    <source>
        <strain evidence="7">NCTC11134</strain>
    </source>
</reference>
<evidence type="ECO:0000313" key="6">
    <source>
        <dbReference type="EMBL" id="CRY76565.1"/>
    </source>
</evidence>
<evidence type="ECO:0000259" key="5">
    <source>
        <dbReference type="PROSITE" id="PS50987"/>
    </source>
</evidence>
<dbReference type="PRINTS" id="PR00778">
    <property type="entry name" value="HTHARSR"/>
</dbReference>
<evidence type="ECO:0000256" key="4">
    <source>
        <dbReference type="SAM" id="MobiDB-lite"/>
    </source>
</evidence>
<dbReference type="EMBL" id="LN868938">
    <property type="protein sequence ID" value="CRY76565.1"/>
    <property type="molecule type" value="Genomic_DNA"/>
</dbReference>
<protein>
    <submittedName>
        <fullName evidence="6">Biofilm growth-associated repressor</fullName>
    </submittedName>
</protein>
<dbReference type="KEGG" id="nfr:ERS450000_01918"/>
<feature type="domain" description="HTH arsR-type" evidence="5">
    <location>
        <begin position="1"/>
        <end position="84"/>
    </location>
</feature>
<dbReference type="PROSITE" id="PS50987">
    <property type="entry name" value="HTH_ARSR_2"/>
    <property type="match status" value="1"/>
</dbReference>
<dbReference type="SUPFAM" id="SSF46785">
    <property type="entry name" value="Winged helix' DNA-binding domain"/>
    <property type="match status" value="1"/>
</dbReference>
<feature type="region of interest" description="Disordered" evidence="4">
    <location>
        <begin position="101"/>
        <end position="121"/>
    </location>
</feature>
<dbReference type="CDD" id="cd00090">
    <property type="entry name" value="HTH_ARSR"/>
    <property type="match status" value="1"/>
</dbReference>
<evidence type="ECO:0000256" key="3">
    <source>
        <dbReference type="ARBA" id="ARBA00023163"/>
    </source>
</evidence>
<dbReference type="InterPro" id="IPR011991">
    <property type="entry name" value="ArsR-like_HTH"/>
</dbReference>
<dbReference type="PANTHER" id="PTHR33154">
    <property type="entry name" value="TRANSCRIPTIONAL REGULATOR, ARSR FAMILY"/>
    <property type="match status" value="1"/>
</dbReference>
<dbReference type="Proteomes" id="UP000057820">
    <property type="component" value="Chromosome 1"/>
</dbReference>
<sequence>MFNAVAEPRRREILDVLLDGERPVNDLVRMLGVPQPQVSKHLRVLREVGVVHVRDDGRQRMYRLNGSALAPIHEWVRRYERTWSERFDQLDAVLAELKDGENRDDRVDEKQRHGRGDTAQR</sequence>
<evidence type="ECO:0000256" key="2">
    <source>
        <dbReference type="ARBA" id="ARBA00023125"/>
    </source>
</evidence>
<gene>
    <name evidence="6" type="primary">bigR</name>
    <name evidence="6" type="ORF">ERS450000_01918</name>
</gene>
<dbReference type="Pfam" id="PF01022">
    <property type="entry name" value="HTH_5"/>
    <property type="match status" value="1"/>
</dbReference>
<dbReference type="AlphaFoldDB" id="A0A0H5NKY4"/>